<keyword evidence="4 6" id="KW-1133">Transmembrane helix</keyword>
<dbReference type="OrthoDB" id="5785171at2"/>
<organism evidence="7 8">
    <name type="scientific">Marinobacter pelagius</name>
    <dbReference type="NCBI Taxonomy" id="379482"/>
    <lineage>
        <taxon>Bacteria</taxon>
        <taxon>Pseudomonadati</taxon>
        <taxon>Pseudomonadota</taxon>
        <taxon>Gammaproteobacteria</taxon>
        <taxon>Pseudomonadales</taxon>
        <taxon>Marinobacteraceae</taxon>
        <taxon>Marinobacter</taxon>
    </lineage>
</organism>
<feature type="transmembrane region" description="Helical" evidence="6">
    <location>
        <begin position="385"/>
        <end position="401"/>
    </location>
</feature>
<reference evidence="8" key="1">
    <citation type="submission" date="2016-10" db="EMBL/GenBank/DDBJ databases">
        <authorList>
            <person name="Varghese N."/>
            <person name="Submissions S."/>
        </authorList>
    </citation>
    <scope>NUCLEOTIDE SEQUENCE [LARGE SCALE GENOMIC DNA]</scope>
    <source>
        <strain evidence="8">CGMCC 1.6775</strain>
    </source>
</reference>
<dbReference type="InterPro" id="IPR002797">
    <property type="entry name" value="Polysacc_synth"/>
</dbReference>
<dbReference type="PANTHER" id="PTHR30250:SF11">
    <property type="entry name" value="O-ANTIGEN TRANSPORTER-RELATED"/>
    <property type="match status" value="1"/>
</dbReference>
<evidence type="ECO:0000256" key="6">
    <source>
        <dbReference type="SAM" id="Phobius"/>
    </source>
</evidence>
<sequence>MSKIFGGFSAELLRGVASVASLRILGVLIGYAFVLMVARVFGATALGQYQLTIQVIGTCGLISALGFNQLTLKYAARLNTSEEGWRSLRKLCKQWAGIASVAAVASSIILAAFAEDVASQFFGGPEAKQYILLASILVPFQVLTNLACGLFRGIGLISLSEYLRSIHVRVINFLVLGILIVVGGKNVDFVLQSFVVASLSAFALAAVIVLKKFREKHSGGQDASSSHLETLSLNQSLGQSLPMYQSALLIFASTQALVYILAYFENPAEVAKYNVSLQIANLANFIFASVVTVSAPMYSRDFAENRAKLEASIKESSKMIFWASGSASLIIGLLSYPLLLVFGEEFASAWPVLVLLAAANFVNAFTGASGNLLDMTGGHKIRKNILLANAVLTILMAVFAIQEFGVLGVAIGYFFNMCFGNFIGVYVVYRKLGINMMYVPWSRKAVA</sequence>
<evidence type="ECO:0000256" key="1">
    <source>
        <dbReference type="ARBA" id="ARBA00004651"/>
    </source>
</evidence>
<evidence type="ECO:0000313" key="7">
    <source>
        <dbReference type="EMBL" id="SFM82809.1"/>
    </source>
</evidence>
<dbReference type="RefSeq" id="WP_092000679.1">
    <property type="nucleotide sequence ID" value="NZ_FOUR01000002.1"/>
</dbReference>
<accession>A0A1I4U1P7</accession>
<evidence type="ECO:0000256" key="4">
    <source>
        <dbReference type="ARBA" id="ARBA00022989"/>
    </source>
</evidence>
<dbReference type="PANTHER" id="PTHR30250">
    <property type="entry name" value="PST FAMILY PREDICTED COLANIC ACID TRANSPORTER"/>
    <property type="match status" value="1"/>
</dbReference>
<feature type="transmembrane region" description="Helical" evidence="6">
    <location>
        <begin position="276"/>
        <end position="298"/>
    </location>
</feature>
<feature type="transmembrane region" description="Helical" evidence="6">
    <location>
        <begin position="130"/>
        <end position="154"/>
    </location>
</feature>
<feature type="transmembrane region" description="Helical" evidence="6">
    <location>
        <begin position="12"/>
        <end position="37"/>
    </location>
</feature>
<feature type="transmembrane region" description="Helical" evidence="6">
    <location>
        <begin position="319"/>
        <end position="343"/>
    </location>
</feature>
<evidence type="ECO:0000256" key="5">
    <source>
        <dbReference type="ARBA" id="ARBA00023136"/>
    </source>
</evidence>
<dbReference type="EMBL" id="FOUR01000002">
    <property type="protein sequence ID" value="SFM82809.1"/>
    <property type="molecule type" value="Genomic_DNA"/>
</dbReference>
<feature type="transmembrane region" description="Helical" evidence="6">
    <location>
        <begin position="407"/>
        <end position="429"/>
    </location>
</feature>
<evidence type="ECO:0000256" key="2">
    <source>
        <dbReference type="ARBA" id="ARBA00022475"/>
    </source>
</evidence>
<name>A0A1I4U1P7_9GAMM</name>
<feature type="transmembrane region" description="Helical" evidence="6">
    <location>
        <begin position="49"/>
        <end position="67"/>
    </location>
</feature>
<proteinExistence type="predicted"/>
<protein>
    <submittedName>
        <fullName evidence="7">Membrane protein involved in the export of O-antigen and teichoic acid</fullName>
    </submittedName>
</protein>
<feature type="transmembrane region" description="Helical" evidence="6">
    <location>
        <begin position="349"/>
        <end position="373"/>
    </location>
</feature>
<gene>
    <name evidence="7" type="ORF">SAMN04487961_1398</name>
</gene>
<evidence type="ECO:0000256" key="3">
    <source>
        <dbReference type="ARBA" id="ARBA00022692"/>
    </source>
</evidence>
<keyword evidence="3 6" id="KW-0812">Transmembrane</keyword>
<keyword evidence="2" id="KW-1003">Cell membrane</keyword>
<comment type="subcellular location">
    <subcellularLocation>
        <location evidence="1">Cell membrane</location>
        <topology evidence="1">Multi-pass membrane protein</topology>
    </subcellularLocation>
</comment>
<evidence type="ECO:0000313" key="8">
    <source>
        <dbReference type="Proteomes" id="UP000199339"/>
    </source>
</evidence>
<dbReference type="Proteomes" id="UP000199339">
    <property type="component" value="Unassembled WGS sequence"/>
</dbReference>
<keyword evidence="5 6" id="KW-0472">Membrane</keyword>
<dbReference type="GO" id="GO:0005886">
    <property type="term" value="C:plasma membrane"/>
    <property type="evidence" value="ECO:0007669"/>
    <property type="project" value="UniProtKB-SubCell"/>
</dbReference>
<dbReference type="InterPro" id="IPR050833">
    <property type="entry name" value="Poly_Biosynth_Transport"/>
</dbReference>
<dbReference type="Pfam" id="PF01943">
    <property type="entry name" value="Polysacc_synt"/>
    <property type="match status" value="1"/>
</dbReference>
<feature type="transmembrane region" description="Helical" evidence="6">
    <location>
        <begin position="189"/>
        <end position="210"/>
    </location>
</feature>
<keyword evidence="8" id="KW-1185">Reference proteome</keyword>
<feature type="transmembrane region" description="Helical" evidence="6">
    <location>
        <begin position="246"/>
        <end position="264"/>
    </location>
</feature>
<dbReference type="AlphaFoldDB" id="A0A1I4U1P7"/>
<feature type="transmembrane region" description="Helical" evidence="6">
    <location>
        <begin position="166"/>
        <end position="183"/>
    </location>
</feature>
<feature type="transmembrane region" description="Helical" evidence="6">
    <location>
        <begin position="95"/>
        <end position="114"/>
    </location>
</feature>